<keyword evidence="2" id="KW-1185">Reference proteome</keyword>
<accession>A0A345MSY1</accession>
<reference evidence="1 2" key="1">
    <citation type="submission" date="2018-07" db="EMBL/GenBank/DDBJ databases">
        <title>Uncovering a Universe of Circular DNA Viruses in Animal Metagenomes.</title>
        <authorList>
            <person name="Tisza M."/>
            <person name="Buck C."/>
            <person name="Pastrana D."/>
            <person name="Welch N."/>
            <person name="Peretti A."/>
        </authorList>
    </citation>
    <scope>NUCLEOTIDE SEQUENCE [LARGE SCALE GENOMIC DNA]</scope>
    <source>
        <strain evidence="1">Ctbg_1</strain>
    </source>
</reference>
<proteinExistence type="predicted"/>
<dbReference type="Proteomes" id="UP000257554">
    <property type="component" value="Segment"/>
</dbReference>
<dbReference type="GeneID" id="76971830"/>
<dbReference type="EMBL" id="MH616963">
    <property type="protein sequence ID" value="AXH74481.1"/>
    <property type="molecule type" value="Genomic_DNA"/>
</dbReference>
<organism evidence="1 2">
    <name type="scientific">crAssphage sp. isolate ctbg_1</name>
    <dbReference type="NCBI Taxonomy" id="2989854"/>
    <lineage>
        <taxon>Viruses</taxon>
        <taxon>Duplodnaviria</taxon>
        <taxon>Heunggongvirae</taxon>
        <taxon>Uroviricota</taxon>
        <taxon>Caudoviricetes</taxon>
        <taxon>Crassvirales</taxon>
        <taxon>Intestiviridae</taxon>
        <taxon>Crudevirinae</taxon>
        <taxon>Whopevirus</taxon>
        <taxon>Whopevirus animalis</taxon>
    </lineage>
</organism>
<dbReference type="RefSeq" id="YP_010097624.1">
    <property type="nucleotide sequence ID" value="NC_055760.1"/>
</dbReference>
<evidence type="ECO:0000313" key="2">
    <source>
        <dbReference type="Proteomes" id="UP000257554"/>
    </source>
</evidence>
<sequence>MDFNIDDIRDNLTIIDKDNLIHAKGDEIININIVKSRTNNNFDLIIKAIAGLANLTDNESSVYKYIIDYIVTSDFNMTDGSIIDMTKTVREDIVKKLMISYSTVYRGIIGLVNKKILSNVYDSNYKVIDGRYKINDNFNLAKYYSKDIKFITITL</sequence>
<evidence type="ECO:0000313" key="1">
    <source>
        <dbReference type="EMBL" id="AXH74481.1"/>
    </source>
</evidence>
<name>A0A345MSY1_9CAUD</name>
<protein>
    <submittedName>
        <fullName evidence="1">Resolvase</fullName>
    </submittedName>
</protein>